<dbReference type="EMBL" id="BJOV01000002">
    <property type="protein sequence ID" value="GEE00678.1"/>
    <property type="molecule type" value="Genomic_DNA"/>
</dbReference>
<comment type="similarity">
    <text evidence="1">Belongs to the asp23 family.</text>
</comment>
<organism evidence="3 4">
    <name type="scientific">Gordonia spumicola</name>
    <dbReference type="NCBI Taxonomy" id="589161"/>
    <lineage>
        <taxon>Bacteria</taxon>
        <taxon>Bacillati</taxon>
        <taxon>Actinomycetota</taxon>
        <taxon>Actinomycetes</taxon>
        <taxon>Mycobacteriales</taxon>
        <taxon>Gordoniaceae</taxon>
        <taxon>Gordonia</taxon>
    </lineage>
</organism>
<evidence type="ECO:0000256" key="2">
    <source>
        <dbReference type="SAM" id="MobiDB-lite"/>
    </source>
</evidence>
<sequence>MADGPLADPAGDLVIADRVIEKIAARAALDVAGVVRHSGAVGSLLGATGDRLGIGSDLPRAAVDSSGRARRLSLTVALAWPCAVTRVAQEIRARVADDLLEFTGDRPVRVDVTVRQLVPRGEVSRRKSGYIDLPPLEDADSRAETHRSEEESS</sequence>
<dbReference type="InterPro" id="IPR005531">
    <property type="entry name" value="Asp23"/>
</dbReference>
<accession>A0A7I9V5I4</accession>
<keyword evidence="4" id="KW-1185">Reference proteome</keyword>
<dbReference type="AlphaFoldDB" id="A0A7I9V5I4"/>
<name>A0A7I9V5I4_9ACTN</name>
<reference evidence="4" key="1">
    <citation type="submission" date="2019-06" db="EMBL/GenBank/DDBJ databases">
        <title>Gordonia isolated from sludge of a wastewater treatment plant.</title>
        <authorList>
            <person name="Tamura T."/>
            <person name="Aoyama K."/>
            <person name="Kang Y."/>
            <person name="Saito S."/>
            <person name="Akiyama N."/>
            <person name="Yazawa K."/>
            <person name="Gonoi T."/>
            <person name="Mikami Y."/>
        </authorList>
    </citation>
    <scope>NUCLEOTIDE SEQUENCE [LARGE SCALE GENOMIC DNA]</scope>
    <source>
        <strain evidence="4">NBRC 107696</strain>
    </source>
</reference>
<dbReference type="OrthoDB" id="5197468at2"/>
<feature type="compositionally biased region" description="Basic and acidic residues" evidence="2">
    <location>
        <begin position="139"/>
        <end position="153"/>
    </location>
</feature>
<evidence type="ECO:0008006" key="5">
    <source>
        <dbReference type="Google" id="ProtNLM"/>
    </source>
</evidence>
<dbReference type="Pfam" id="PF03780">
    <property type="entry name" value="Asp23"/>
    <property type="match status" value="1"/>
</dbReference>
<gene>
    <name evidence="3" type="ORF">nbrc107696_11240</name>
</gene>
<evidence type="ECO:0000313" key="4">
    <source>
        <dbReference type="Proteomes" id="UP000444960"/>
    </source>
</evidence>
<proteinExistence type="inferred from homology"/>
<dbReference type="RefSeq" id="WP_161894531.1">
    <property type="nucleotide sequence ID" value="NZ_BJOV01000002.1"/>
</dbReference>
<dbReference type="Proteomes" id="UP000444960">
    <property type="component" value="Unassembled WGS sequence"/>
</dbReference>
<evidence type="ECO:0000313" key="3">
    <source>
        <dbReference type="EMBL" id="GEE00678.1"/>
    </source>
</evidence>
<protein>
    <recommendedName>
        <fullName evidence="5">Asp23/Gls24 family envelope stress response protein</fullName>
    </recommendedName>
</protein>
<evidence type="ECO:0000256" key="1">
    <source>
        <dbReference type="ARBA" id="ARBA00005721"/>
    </source>
</evidence>
<feature type="region of interest" description="Disordered" evidence="2">
    <location>
        <begin position="126"/>
        <end position="153"/>
    </location>
</feature>
<comment type="caution">
    <text evidence="3">The sequence shown here is derived from an EMBL/GenBank/DDBJ whole genome shotgun (WGS) entry which is preliminary data.</text>
</comment>